<evidence type="ECO:0008006" key="5">
    <source>
        <dbReference type="Google" id="ProtNLM"/>
    </source>
</evidence>
<feature type="transmembrane region" description="Helical" evidence="2">
    <location>
        <begin position="64"/>
        <end position="87"/>
    </location>
</feature>
<dbReference type="AlphaFoldDB" id="A0A507DEC5"/>
<feature type="region of interest" description="Disordered" evidence="1">
    <location>
        <begin position="1"/>
        <end position="26"/>
    </location>
</feature>
<feature type="transmembrane region" description="Helical" evidence="2">
    <location>
        <begin position="119"/>
        <end position="139"/>
    </location>
</feature>
<proteinExistence type="predicted"/>
<feature type="compositionally biased region" description="Low complexity" evidence="1">
    <location>
        <begin position="446"/>
        <end position="473"/>
    </location>
</feature>
<keyword evidence="2" id="KW-1133">Transmembrane helix</keyword>
<dbReference type="InterPro" id="IPR031606">
    <property type="entry name" value="Kch1/2"/>
</dbReference>
<feature type="region of interest" description="Disordered" evidence="1">
    <location>
        <begin position="419"/>
        <end position="500"/>
    </location>
</feature>
<organism evidence="3 4">
    <name type="scientific">Synchytrium endobioticum</name>
    <dbReference type="NCBI Taxonomy" id="286115"/>
    <lineage>
        <taxon>Eukaryota</taxon>
        <taxon>Fungi</taxon>
        <taxon>Fungi incertae sedis</taxon>
        <taxon>Chytridiomycota</taxon>
        <taxon>Chytridiomycota incertae sedis</taxon>
        <taxon>Chytridiomycetes</taxon>
        <taxon>Synchytriales</taxon>
        <taxon>Synchytriaceae</taxon>
        <taxon>Synchytrium</taxon>
    </lineage>
</organism>
<evidence type="ECO:0000256" key="1">
    <source>
        <dbReference type="SAM" id="MobiDB-lite"/>
    </source>
</evidence>
<accession>A0A507DEC5</accession>
<gene>
    <name evidence="3" type="ORF">SeLEV6574_g01192</name>
</gene>
<dbReference type="PANTHER" id="PTHR36424:SF1">
    <property type="entry name" value="LOW AFFINITY K(+) TRANSPORTER 1-RELATED"/>
    <property type="match status" value="1"/>
</dbReference>
<dbReference type="PANTHER" id="PTHR36424">
    <property type="entry name" value="PHEROMONE-REGULATED MEMBRANE PROTEIN 6"/>
    <property type="match status" value="1"/>
</dbReference>
<feature type="compositionally biased region" description="Polar residues" evidence="1">
    <location>
        <begin position="474"/>
        <end position="483"/>
    </location>
</feature>
<reference evidence="3 4" key="1">
    <citation type="journal article" date="2019" name="Sci. Rep.">
        <title>Comparative genomics of chytrid fungi reveal insights into the obligate biotrophic and pathogenic lifestyle of Synchytrium endobioticum.</title>
        <authorList>
            <person name="van de Vossenberg B.T.L.H."/>
            <person name="Warris S."/>
            <person name="Nguyen H.D.T."/>
            <person name="van Gent-Pelzer M.P.E."/>
            <person name="Joly D.L."/>
            <person name="van de Geest H.C."/>
            <person name="Bonants P.J.M."/>
            <person name="Smith D.S."/>
            <person name="Levesque C.A."/>
            <person name="van der Lee T.A.J."/>
        </authorList>
    </citation>
    <scope>NUCLEOTIDE SEQUENCE [LARGE SCALE GENOMIC DNA]</scope>
    <source>
        <strain evidence="3 4">LEV6574</strain>
    </source>
</reference>
<dbReference type="GO" id="GO:0005886">
    <property type="term" value="C:plasma membrane"/>
    <property type="evidence" value="ECO:0007669"/>
    <property type="project" value="InterPro"/>
</dbReference>
<dbReference type="VEuPathDB" id="FungiDB:SeMB42_g01481"/>
<keyword evidence="2" id="KW-0812">Transmembrane</keyword>
<comment type="caution">
    <text evidence="3">The sequence shown here is derived from an EMBL/GenBank/DDBJ whole genome shotgun (WGS) entry which is preliminary data.</text>
</comment>
<keyword evidence="2" id="KW-0472">Membrane</keyword>
<sequence>MIIRSSLDNPGELTDRSRFAPAQPNTSSKWTMSFDFVDVDEFADPDLWRRLCYASVFLLTLKSILVYMADIGVVVALFITGSFATAISNNNNVGCSSGGSGLTSCVNGGIATKLIPLQYRVWIILATVLLSFILLYIDVRRANVILASRDISYAVTSTIAYRYYSLKSYSHYCLFNQISNSKKGTDALAFFVFFSLKGWKRLLLAEFPRQLINGLNLYDILVANVPANHSVNPLASFFQVVSSIIARPDKVEVAGLLLTTFSVSVWIISFTSLVIAGIIYLPLACVIQGNLKEYCCKKIDKRVGELLRKMSRKRVERARRIAMMEAEERAKLNVFVDPNSPKRAAPPVGLGIGPTLPSLDVDLNKPLKFEAFIRNSLINGNREFFPEASYEYKNQEPYYSPIPTAIPVPLSAREPLKSGKASYKYSPPPPVPPTAYPTAQNSRPLHSQSSQHSQHSDGNSSSARTRSSPRRTPNGGSQFSQPSPHLRPPPAWQSQYSNNR</sequence>
<evidence type="ECO:0000313" key="3">
    <source>
        <dbReference type="EMBL" id="TPX49933.1"/>
    </source>
</evidence>
<evidence type="ECO:0000256" key="2">
    <source>
        <dbReference type="SAM" id="Phobius"/>
    </source>
</evidence>
<dbReference type="EMBL" id="QEAM01000025">
    <property type="protein sequence ID" value="TPX49933.1"/>
    <property type="molecule type" value="Genomic_DNA"/>
</dbReference>
<protein>
    <recommendedName>
        <fullName evidence="5">Vacuolar membrane protein</fullName>
    </recommendedName>
</protein>
<evidence type="ECO:0000313" key="4">
    <source>
        <dbReference type="Proteomes" id="UP000320475"/>
    </source>
</evidence>
<dbReference type="Pfam" id="PF16944">
    <property type="entry name" value="KCH"/>
    <property type="match status" value="1"/>
</dbReference>
<dbReference type="Proteomes" id="UP000320475">
    <property type="component" value="Unassembled WGS sequence"/>
</dbReference>
<feature type="transmembrane region" description="Helical" evidence="2">
    <location>
        <begin position="253"/>
        <end position="281"/>
    </location>
</feature>
<dbReference type="GO" id="GO:0015079">
    <property type="term" value="F:potassium ion transmembrane transporter activity"/>
    <property type="evidence" value="ECO:0007669"/>
    <property type="project" value="InterPro"/>
</dbReference>
<feature type="compositionally biased region" description="Pro residues" evidence="1">
    <location>
        <begin position="426"/>
        <end position="435"/>
    </location>
</feature>
<dbReference type="OrthoDB" id="2128042at2759"/>
<name>A0A507DEC5_9FUNG</name>